<dbReference type="InterPro" id="IPR029309">
    <property type="entry name" value="CaRF"/>
</dbReference>
<dbReference type="Proteomes" id="UP001321473">
    <property type="component" value="Unassembled WGS sequence"/>
</dbReference>
<dbReference type="GO" id="GO:0003700">
    <property type="term" value="F:DNA-binding transcription factor activity"/>
    <property type="evidence" value="ECO:0007669"/>
    <property type="project" value="InterPro"/>
</dbReference>
<name>A0AAQ4FIP3_AMBAM</name>
<proteinExistence type="predicted"/>
<sequence length="568" mass="62876">MDHDYSALPVDVETSDGANDLWEVLVTNEQGDCSSQVDSMEVVQSSSCNTSHMRDKHEQELHLALRDVTPTSEEDILGKHLLDLKKEGNIWTGYAPSREAFVGLQLDLAAINVSFQTVCSSSPKGRLLFSSQRGYVVVKEDVPFKVVQNILKGCLFGRELKKVQESRSEQERGPDSSATDFEQKVVKRHKTKKKGCTAVMHVKHVEAYPQFKLNLSENCTKAERENASREALSQLKVALQEEASGKPVVRQHRFYIRMSDAESHHNHDIGADCAGSSLLVNPDVAKKIAQLVREGVTSVKAIESYLKIYVRDVLFANKECPSSTRTDFYPTRVNIKNHVQRALRKYRSSSADHENVAAYVELLQDKAPATNCFFHVYQVETTEAHSPEQDKQQVVSGDSDVLKNGLHASYRDGLCLAALDTERETLSEMEEDCDKLAENTAVSEMEDCEQLAENAAASEMENCEQLAGDVAEDHASDLLKASQQTTHNIKSQIRAKVTHVLSSLCHVHDHTVLQQLLFLFTEASNLAQANVATSSGTDIRGSPTKGSSGIKHTKETQASAAGMKMICL</sequence>
<dbReference type="Pfam" id="PF15299">
    <property type="entry name" value="ALS2CR8"/>
    <property type="match status" value="1"/>
</dbReference>
<evidence type="ECO:0000313" key="3">
    <source>
        <dbReference type="Proteomes" id="UP001321473"/>
    </source>
</evidence>
<protein>
    <submittedName>
        <fullName evidence="2">Uncharacterized protein</fullName>
    </submittedName>
</protein>
<reference evidence="2 3" key="1">
    <citation type="journal article" date="2023" name="Arcadia Sci">
        <title>De novo assembly of a long-read Amblyomma americanum tick genome.</title>
        <authorList>
            <person name="Chou S."/>
            <person name="Poskanzer K.E."/>
            <person name="Rollins M."/>
            <person name="Thuy-Boun P.S."/>
        </authorList>
    </citation>
    <scope>NUCLEOTIDE SEQUENCE [LARGE SCALE GENOMIC DNA]</scope>
    <source>
        <strain evidence="2">F_SG_1</strain>
        <tissue evidence="2">Salivary glands</tissue>
    </source>
</reference>
<gene>
    <name evidence="2" type="ORF">V5799_023581</name>
</gene>
<organism evidence="2 3">
    <name type="scientific">Amblyomma americanum</name>
    <name type="common">Lone star tick</name>
    <dbReference type="NCBI Taxonomy" id="6943"/>
    <lineage>
        <taxon>Eukaryota</taxon>
        <taxon>Metazoa</taxon>
        <taxon>Ecdysozoa</taxon>
        <taxon>Arthropoda</taxon>
        <taxon>Chelicerata</taxon>
        <taxon>Arachnida</taxon>
        <taxon>Acari</taxon>
        <taxon>Parasitiformes</taxon>
        <taxon>Ixodida</taxon>
        <taxon>Ixodoidea</taxon>
        <taxon>Ixodidae</taxon>
        <taxon>Amblyomminae</taxon>
        <taxon>Amblyomma</taxon>
    </lineage>
</organism>
<comment type="caution">
    <text evidence="2">The sequence shown here is derived from an EMBL/GenBank/DDBJ whole genome shotgun (WGS) entry which is preliminary data.</text>
</comment>
<accession>A0AAQ4FIP3</accession>
<dbReference type="PANTHER" id="PTHR47456">
    <property type="entry name" value="PHD-TYPE DOMAIN-CONTAINING PROTEIN"/>
    <property type="match status" value="1"/>
</dbReference>
<evidence type="ECO:0000313" key="2">
    <source>
        <dbReference type="EMBL" id="KAK8786643.1"/>
    </source>
</evidence>
<dbReference type="AlphaFoldDB" id="A0AAQ4FIP3"/>
<dbReference type="EMBL" id="JARKHS020002548">
    <property type="protein sequence ID" value="KAK8786643.1"/>
    <property type="molecule type" value="Genomic_DNA"/>
</dbReference>
<feature type="region of interest" description="Disordered" evidence="1">
    <location>
        <begin position="532"/>
        <end position="554"/>
    </location>
</feature>
<dbReference type="PANTHER" id="PTHR47456:SF1">
    <property type="entry name" value="PHD-TYPE DOMAIN-CONTAINING PROTEIN"/>
    <property type="match status" value="1"/>
</dbReference>
<keyword evidence="3" id="KW-1185">Reference proteome</keyword>
<evidence type="ECO:0000256" key="1">
    <source>
        <dbReference type="SAM" id="MobiDB-lite"/>
    </source>
</evidence>